<evidence type="ECO:0000313" key="1">
    <source>
        <dbReference type="EMBL" id="KAG7415194.1"/>
    </source>
</evidence>
<sequence>MFPIANRRRIWRVCQQIDKLYTQEPRQKLTSQSYTGSQAIESAQLSLGDTREPGLYFRSADLLRNWHELLHPWTLNLFWNSEADLSGLAVSFGEDLRIFGFEPQGKESGKTTAFFLGGVWIKGFVFHIYASSILGPWETRSWNYSSCKGVTVHLTDGSEYTYGQDGQHLLKMPFAAAENMTIVGIKGSLTAHKRPGVHPFIEKISLLQARTNGGENTLETPELRAHEGLCWNAANCIFNSIFSPGDDLRLKICKGRVLDSERWQSIVPLNTLVLANDTNELSQIRSISAYLIRDKFRYSDRSNHCCDVGNLRVAAGEETRYLRETDDDGSIWPEQRWDTFKTDGPGGERIEEVRVHHVLGRDSSPEAIEIRTNWGRSVLWGVDMKPGKDGEFTNGPAPLVKRRKPPTHLRADYGHVIVGVVMGCGKVYGRWFGDKVYARWHKDMSIDEQAKALEKYEISVKWNSSSKDYIEDKDVGGPWTKEQTFISVLQDEERKLKAGRKVADDLKHLDISNNGRMSTSQQMQKSWESKEWMVRYGARNSWAFDFTYWRYLDSMYFGNNEDADYRARLPHLSQKQLDALEPFVELKMRQEKERKLVQWSEKDAKAELCKIMV</sequence>
<protein>
    <submittedName>
        <fullName evidence="1">Uncharacterized protein</fullName>
    </submittedName>
</protein>
<dbReference type="EMBL" id="JAELUQ010000004">
    <property type="protein sequence ID" value="KAG7415194.1"/>
    <property type="molecule type" value="Genomic_DNA"/>
</dbReference>
<name>A0A8J5P819_FUSOX</name>
<accession>A0A8J5P819</accession>
<comment type="caution">
    <text evidence="1">The sequence shown here is derived from an EMBL/GenBank/DDBJ whole genome shotgun (WGS) entry which is preliminary data.</text>
</comment>
<proteinExistence type="predicted"/>
<evidence type="ECO:0000313" key="2">
    <source>
        <dbReference type="Proteomes" id="UP000694050"/>
    </source>
</evidence>
<dbReference type="Proteomes" id="UP000694050">
    <property type="component" value="Unassembled WGS sequence"/>
</dbReference>
<organism evidence="1 2">
    <name type="scientific">Fusarium oxysporum f. sp. rapae</name>
    <dbReference type="NCBI Taxonomy" id="485398"/>
    <lineage>
        <taxon>Eukaryota</taxon>
        <taxon>Fungi</taxon>
        <taxon>Dikarya</taxon>
        <taxon>Ascomycota</taxon>
        <taxon>Pezizomycotina</taxon>
        <taxon>Sordariomycetes</taxon>
        <taxon>Hypocreomycetidae</taxon>
        <taxon>Hypocreales</taxon>
        <taxon>Nectriaceae</taxon>
        <taxon>Fusarium</taxon>
        <taxon>Fusarium oxysporum species complex</taxon>
    </lineage>
</organism>
<reference evidence="1" key="1">
    <citation type="submission" date="2021-04" db="EMBL/GenBank/DDBJ databases">
        <title>First draft genome resource for Brassicaceae pathogens Fusarium oxysporum f. sp. raphani and Fusarium oxysporum f. sp. rapae.</title>
        <authorList>
            <person name="Asai S."/>
        </authorList>
    </citation>
    <scope>NUCLEOTIDE SEQUENCE</scope>
    <source>
        <strain evidence="1">Tf1208</strain>
    </source>
</reference>
<dbReference type="AlphaFoldDB" id="A0A8J5P819"/>
<gene>
    <name evidence="1" type="ORF">Forpe1208_v005435</name>
</gene>